<dbReference type="AlphaFoldDB" id="A4BUA4"/>
<accession>A4BUA4</accession>
<dbReference type="InterPro" id="IPR002716">
    <property type="entry name" value="PIN_dom"/>
</dbReference>
<evidence type="ECO:0000313" key="3">
    <source>
        <dbReference type="Proteomes" id="UP000003374"/>
    </source>
</evidence>
<dbReference type="RefSeq" id="WP_005003237.1">
    <property type="nucleotide sequence ID" value="NZ_CH672427.1"/>
</dbReference>
<dbReference type="EMBL" id="AAOF01000017">
    <property type="protein sequence ID" value="EAR20778.1"/>
    <property type="molecule type" value="Genomic_DNA"/>
</dbReference>
<name>A4BUA4_9GAMM</name>
<dbReference type="HOGENOM" id="CLU_135601_0_0_6"/>
<dbReference type="eggNOG" id="COG4374">
    <property type="taxonomic scope" value="Bacteria"/>
</dbReference>
<dbReference type="SUPFAM" id="SSF88723">
    <property type="entry name" value="PIN domain-like"/>
    <property type="match status" value="1"/>
</dbReference>
<gene>
    <name evidence="2" type="ORF">NB231_12846</name>
</gene>
<dbReference type="Proteomes" id="UP000003374">
    <property type="component" value="Unassembled WGS sequence"/>
</dbReference>
<protein>
    <submittedName>
        <fullName evidence="2">PilT protein-like</fullName>
    </submittedName>
</protein>
<proteinExistence type="predicted"/>
<feature type="domain" description="PIN" evidence="1">
    <location>
        <begin position="4"/>
        <end position="102"/>
    </location>
</feature>
<reference evidence="2 3" key="1">
    <citation type="submission" date="2006-02" db="EMBL/GenBank/DDBJ databases">
        <authorList>
            <person name="Waterbury J."/>
            <person name="Ferriera S."/>
            <person name="Johnson J."/>
            <person name="Kravitz S."/>
            <person name="Halpern A."/>
            <person name="Remington K."/>
            <person name="Beeson K."/>
            <person name="Tran B."/>
            <person name="Rogers Y.-H."/>
            <person name="Friedman R."/>
            <person name="Venter J.C."/>
        </authorList>
    </citation>
    <scope>NUCLEOTIDE SEQUENCE [LARGE SCALE GENOMIC DNA]</scope>
    <source>
        <strain evidence="2 3">Nb-231</strain>
    </source>
</reference>
<dbReference type="InterPro" id="IPR029060">
    <property type="entry name" value="PIN-like_dom_sf"/>
</dbReference>
<dbReference type="STRING" id="314278.NB231_12846"/>
<organism evidence="2 3">
    <name type="scientific">Nitrococcus mobilis Nb-231</name>
    <dbReference type="NCBI Taxonomy" id="314278"/>
    <lineage>
        <taxon>Bacteria</taxon>
        <taxon>Pseudomonadati</taxon>
        <taxon>Pseudomonadota</taxon>
        <taxon>Gammaproteobacteria</taxon>
        <taxon>Chromatiales</taxon>
        <taxon>Ectothiorhodospiraceae</taxon>
        <taxon>Nitrococcus</taxon>
    </lineage>
</organism>
<evidence type="ECO:0000259" key="1">
    <source>
        <dbReference type="Pfam" id="PF01850"/>
    </source>
</evidence>
<dbReference type="Pfam" id="PF01850">
    <property type="entry name" value="PIN"/>
    <property type="match status" value="1"/>
</dbReference>
<sequence>MLLSDPGAERVRTELPGAIMTTVNLGEVVGHYARNGVAETDIHAVLDPLPIERITFDEELAYGAGLLLPVTKPFGLSFGDRACLALAQRRGARVLTSDKAWRGIVDIGGAQIELIR</sequence>
<comment type="caution">
    <text evidence="2">The sequence shown here is derived from an EMBL/GenBank/DDBJ whole genome shotgun (WGS) entry which is preliminary data.</text>
</comment>
<dbReference type="CDD" id="cd18682">
    <property type="entry name" value="PIN_VapC-like"/>
    <property type="match status" value="1"/>
</dbReference>
<keyword evidence="3" id="KW-1185">Reference proteome</keyword>
<evidence type="ECO:0000313" key="2">
    <source>
        <dbReference type="EMBL" id="EAR20778.1"/>
    </source>
</evidence>
<dbReference type="Gene3D" id="3.40.50.1010">
    <property type="entry name" value="5'-nuclease"/>
    <property type="match status" value="1"/>
</dbReference>